<sequence>MASVNFGATLDGLRRSVTEADPAAGALVTRAVERYRAPVRVQVTGRAGVGRSAVVAALGPTVGVEVVETAAWDVPGADDPALTAEVVVLVTCDPPRRADVAAASVAGERGLAVLNKVDTVADPAAATERAASVLGAPCLPVSARRGGALTTAADGVDEMRTAVLERIASVRSARAAALMAGLRALTGTADVRDAVEAYLAGDEALAVAVAAIHPSERTAAPEALPDDPGLALRRARAWRGRMNGGFGACSTRAALALHRQAVREWVRGDVR</sequence>
<organism evidence="1 2">
    <name type="scientific">Rhodococcus daqingensis</name>
    <dbReference type="NCBI Taxonomy" id="2479363"/>
    <lineage>
        <taxon>Bacteria</taxon>
        <taxon>Bacillati</taxon>
        <taxon>Actinomycetota</taxon>
        <taxon>Actinomycetes</taxon>
        <taxon>Mycobacteriales</taxon>
        <taxon>Nocardiaceae</taxon>
        <taxon>Rhodococcus</taxon>
    </lineage>
</organism>
<gene>
    <name evidence="1" type="ORF">ACFQS9_02140</name>
</gene>
<dbReference type="EMBL" id="JBHTCS010000002">
    <property type="protein sequence ID" value="MFC7446680.1"/>
    <property type="molecule type" value="Genomic_DNA"/>
</dbReference>
<comment type="caution">
    <text evidence="1">The sequence shown here is derived from an EMBL/GenBank/DDBJ whole genome shotgun (WGS) entry which is preliminary data.</text>
</comment>
<evidence type="ECO:0000313" key="1">
    <source>
        <dbReference type="EMBL" id="MFC7446680.1"/>
    </source>
</evidence>
<reference evidence="2" key="1">
    <citation type="journal article" date="2019" name="Int. J. Syst. Evol. Microbiol.">
        <title>The Global Catalogue of Microorganisms (GCM) 10K type strain sequencing project: providing services to taxonomists for standard genome sequencing and annotation.</title>
        <authorList>
            <consortium name="The Broad Institute Genomics Platform"/>
            <consortium name="The Broad Institute Genome Sequencing Center for Infectious Disease"/>
            <person name="Wu L."/>
            <person name="Ma J."/>
        </authorList>
    </citation>
    <scope>NUCLEOTIDE SEQUENCE [LARGE SCALE GENOMIC DNA]</scope>
    <source>
        <strain evidence="2">ICMP 19430</strain>
    </source>
</reference>
<name>A0ABW2RSD1_9NOCA</name>
<evidence type="ECO:0000313" key="2">
    <source>
        <dbReference type="Proteomes" id="UP001596484"/>
    </source>
</evidence>
<protein>
    <submittedName>
        <fullName evidence="1">Uncharacterized protein</fullName>
    </submittedName>
</protein>
<dbReference type="SUPFAM" id="SSF52540">
    <property type="entry name" value="P-loop containing nucleoside triphosphate hydrolases"/>
    <property type="match status" value="1"/>
</dbReference>
<proteinExistence type="predicted"/>
<dbReference type="RefSeq" id="WP_378401084.1">
    <property type="nucleotide sequence ID" value="NZ_JBHTCS010000002.1"/>
</dbReference>
<dbReference type="Proteomes" id="UP001596484">
    <property type="component" value="Unassembled WGS sequence"/>
</dbReference>
<accession>A0ABW2RSD1</accession>
<dbReference type="InterPro" id="IPR027417">
    <property type="entry name" value="P-loop_NTPase"/>
</dbReference>
<keyword evidence="2" id="KW-1185">Reference proteome</keyword>